<reference evidence="2 3" key="1">
    <citation type="submission" date="2014-09" db="EMBL/GenBank/DDBJ databases">
        <title>Vibrio maritimus JCM 19235. (C45) whole genome shotgun sequence.</title>
        <authorList>
            <person name="Sawabe T."/>
            <person name="Meirelles P."/>
            <person name="Nakanishi M."/>
            <person name="Sayaka M."/>
            <person name="Hattori M."/>
            <person name="Ohkuma M."/>
        </authorList>
    </citation>
    <scope>NUCLEOTIDE SEQUENCE [LARGE SCALE GENOMIC DNA]</scope>
    <source>
        <strain evidence="3">JCM19235</strain>
    </source>
</reference>
<reference evidence="2 3" key="2">
    <citation type="submission" date="2014-09" db="EMBL/GenBank/DDBJ databases">
        <authorList>
            <consortium name="NBRP consortium"/>
            <person name="Sawabe T."/>
            <person name="Meirelles P."/>
            <person name="Nakanishi M."/>
            <person name="Sayaka M."/>
            <person name="Hattori M."/>
            <person name="Ohkuma M."/>
        </authorList>
    </citation>
    <scope>NUCLEOTIDE SEQUENCE [LARGE SCALE GENOMIC DNA]</scope>
    <source>
        <strain evidence="3">JCM19235</strain>
    </source>
</reference>
<evidence type="ECO:0000313" key="2">
    <source>
        <dbReference type="EMBL" id="GAL17804.1"/>
    </source>
</evidence>
<keyword evidence="1" id="KW-0472">Membrane</keyword>
<accession>A0A090RU96</accession>
<feature type="transmembrane region" description="Helical" evidence="1">
    <location>
        <begin position="74"/>
        <end position="92"/>
    </location>
</feature>
<name>A0A090RU96_9VIBR</name>
<evidence type="ECO:0000256" key="1">
    <source>
        <dbReference type="SAM" id="Phobius"/>
    </source>
</evidence>
<keyword evidence="3" id="KW-1185">Reference proteome</keyword>
<gene>
    <name evidence="2" type="ORF">JCM19235_6357</name>
</gene>
<dbReference type="Pfam" id="PF14248">
    <property type="entry name" value="DUF4345"/>
    <property type="match status" value="1"/>
</dbReference>
<protein>
    <recommendedName>
        <fullName evidence="4">DUF4345 domain-containing protein</fullName>
    </recommendedName>
</protein>
<sequence length="133" mass="15036">MFQAKLMVWITTLVFFGYGLLFSLSPNMLFERVTDSALFSYSAAIDIRATYGGMMMAIGIILALLVLRAETLKLSVIAATLLAGLMAVTRLMGIVVESQPNDTMQIYLATEVFFTVWGLFILWKLPKRRFYFK</sequence>
<keyword evidence="1" id="KW-0812">Transmembrane</keyword>
<feature type="transmembrane region" description="Helical" evidence="1">
    <location>
        <begin position="49"/>
        <end position="67"/>
    </location>
</feature>
<evidence type="ECO:0000313" key="3">
    <source>
        <dbReference type="Proteomes" id="UP000029228"/>
    </source>
</evidence>
<feature type="transmembrane region" description="Helical" evidence="1">
    <location>
        <begin position="104"/>
        <end position="123"/>
    </location>
</feature>
<proteinExistence type="predicted"/>
<dbReference type="EMBL" id="BBMR01000002">
    <property type="protein sequence ID" value="GAL17804.1"/>
    <property type="molecule type" value="Genomic_DNA"/>
</dbReference>
<feature type="transmembrane region" description="Helical" evidence="1">
    <location>
        <begin position="7"/>
        <end position="29"/>
    </location>
</feature>
<dbReference type="Proteomes" id="UP000029228">
    <property type="component" value="Unassembled WGS sequence"/>
</dbReference>
<dbReference type="RefSeq" id="WP_042471064.1">
    <property type="nucleotide sequence ID" value="NZ_JBHOHJ010000001.1"/>
</dbReference>
<organism evidence="2 3">
    <name type="scientific">Vibrio maritimus</name>
    <dbReference type="NCBI Taxonomy" id="990268"/>
    <lineage>
        <taxon>Bacteria</taxon>
        <taxon>Pseudomonadati</taxon>
        <taxon>Pseudomonadota</taxon>
        <taxon>Gammaproteobacteria</taxon>
        <taxon>Vibrionales</taxon>
        <taxon>Vibrionaceae</taxon>
        <taxon>Vibrio</taxon>
    </lineage>
</organism>
<evidence type="ECO:0008006" key="4">
    <source>
        <dbReference type="Google" id="ProtNLM"/>
    </source>
</evidence>
<keyword evidence="1" id="KW-1133">Transmembrane helix</keyword>
<comment type="caution">
    <text evidence="2">The sequence shown here is derived from an EMBL/GenBank/DDBJ whole genome shotgun (WGS) entry which is preliminary data.</text>
</comment>
<dbReference type="AlphaFoldDB" id="A0A090RU96"/>
<dbReference type="InterPro" id="IPR025597">
    <property type="entry name" value="DUF4345"/>
</dbReference>